<dbReference type="Pfam" id="PF04548">
    <property type="entry name" value="AIG1"/>
    <property type="match status" value="1"/>
</dbReference>
<feature type="region of interest" description="Disordered" evidence="4">
    <location>
        <begin position="60"/>
        <end position="94"/>
    </location>
</feature>
<dbReference type="Gene3D" id="3.40.50.300">
    <property type="entry name" value="P-loop containing nucleotide triphosphate hydrolases"/>
    <property type="match status" value="1"/>
</dbReference>
<evidence type="ECO:0000259" key="5">
    <source>
        <dbReference type="Pfam" id="PF04548"/>
    </source>
</evidence>
<dbReference type="Proteomes" id="UP000677054">
    <property type="component" value="Unassembled WGS sequence"/>
</dbReference>
<dbReference type="InterPro" id="IPR006703">
    <property type="entry name" value="G_AIG1"/>
</dbReference>
<feature type="coiled-coil region" evidence="3">
    <location>
        <begin position="586"/>
        <end position="613"/>
    </location>
</feature>
<evidence type="ECO:0000313" key="6">
    <source>
        <dbReference type="EMBL" id="CAD7253141.1"/>
    </source>
</evidence>
<evidence type="ECO:0000256" key="1">
    <source>
        <dbReference type="ARBA" id="ARBA00008535"/>
    </source>
</evidence>
<feature type="compositionally biased region" description="Low complexity" evidence="4">
    <location>
        <begin position="111"/>
        <end position="144"/>
    </location>
</feature>
<organism evidence="6">
    <name type="scientific">Darwinula stevensoni</name>
    <dbReference type="NCBI Taxonomy" id="69355"/>
    <lineage>
        <taxon>Eukaryota</taxon>
        <taxon>Metazoa</taxon>
        <taxon>Ecdysozoa</taxon>
        <taxon>Arthropoda</taxon>
        <taxon>Crustacea</taxon>
        <taxon>Oligostraca</taxon>
        <taxon>Ostracoda</taxon>
        <taxon>Podocopa</taxon>
        <taxon>Podocopida</taxon>
        <taxon>Darwinulocopina</taxon>
        <taxon>Darwinuloidea</taxon>
        <taxon>Darwinulidae</taxon>
        <taxon>Darwinula</taxon>
    </lineage>
</organism>
<sequence length="872" mass="99763">MRKRIIRVSSNLELMEAIEKEFPDLSTEEFWIEYYNKSFQDWVELTEDVVLPKQARLRVQTDEPEVVEPTSPGPSGRKSPAPVPKRLSSDCEPVSGTLVEPLQSADCYATAAGSPSKSQSGSESDGSSSEASAAGSRNGSSLRSTPPPDAMSPKTETESHTENESEFSEDYSSEDDKYIYKFLLMINGKRKRVEFQHLRDLLEILEEDYPGVNSDEVVFEIESMENPGKFTMIPLSLLPKNGNLRITIPPSKTSIHERDSFDCDSPDTEELPIQSGFSKITIGKPHKTTRLAVKLKEMSPLLKKAARDIYELKTLPVDIDNENHLAKYQVACPRDTTLNTNRNMSLLLVGGTGSGKSTMINAIANFVLGVEWEDEFRFKIKTEKGQKKRSSQYSQTKWINSYIFQWQEGFRIPHSLTVIDTPGFGDTDGIEEDKRLVEKIKALFEKKGRQGMDQLHAIGIVAQAAHTRLTAEHRYIYTSLQAIFGKDMKDNFFLIATFADSDNPNVLTGLKAARVVFKSHFGFNNSALYAEDDDIQRLFWERGIQTFHKFFKEFGICQPVTLTLTREVLRERENLQSALEILQPLISRSLQDLEELKEEYQVLKKHNFKFDRRFRETITVTFYEKQPLGQGEYATNCNTCEMTCHYPCPIQTHGDLWNCAAMKDTKTMKQTTDEKKLHARCMACPQSCKWISHRLENNIYRSTPEKVTRTSEELSRKYAGVVSQIEGETNEQAKAVFFRQWKKAQTKLIALIDRAHKSHRRLQEIALKPDPLSMVDYIEELIALEEQEQKAGYPTRIQHLQAAKSAAEWISRIKDPNFDPMDLIKSFDQSATNIDDWIPDDEELPSFDIIFTFKKTLKQVYKFVKKLRRGKK</sequence>
<dbReference type="SUPFAM" id="SSF52540">
    <property type="entry name" value="P-loop containing nucleoside triphosphate hydrolases"/>
    <property type="match status" value="2"/>
</dbReference>
<keyword evidence="2" id="KW-0547">Nucleotide-binding</keyword>
<evidence type="ECO:0000256" key="3">
    <source>
        <dbReference type="SAM" id="Coils"/>
    </source>
</evidence>
<feature type="domain" description="AIG1-type G" evidence="5">
    <location>
        <begin position="345"/>
        <end position="502"/>
    </location>
</feature>
<keyword evidence="7" id="KW-1185">Reference proteome</keyword>
<dbReference type="PANTHER" id="PTHR32046">
    <property type="entry name" value="G DOMAIN-CONTAINING PROTEIN"/>
    <property type="match status" value="1"/>
</dbReference>
<name>A0A7R9FS48_9CRUS</name>
<comment type="similarity">
    <text evidence="1">Belongs to the TRAFAC class TrmE-Era-EngA-EngB-Septin-like GTPase superfamily. AIG1/Toc34/Toc159-like paraseptin GTPase family. IAN subfamily.</text>
</comment>
<gene>
    <name evidence="6" type="ORF">DSTB1V02_LOCUS12891</name>
</gene>
<evidence type="ECO:0000256" key="4">
    <source>
        <dbReference type="SAM" id="MobiDB-lite"/>
    </source>
</evidence>
<proteinExistence type="inferred from homology"/>
<dbReference type="AlphaFoldDB" id="A0A7R9FS48"/>
<evidence type="ECO:0000313" key="7">
    <source>
        <dbReference type="Proteomes" id="UP000677054"/>
    </source>
</evidence>
<keyword evidence="3" id="KW-0175">Coiled coil</keyword>
<protein>
    <recommendedName>
        <fullName evidence="5">AIG1-type G domain-containing protein</fullName>
    </recommendedName>
</protein>
<dbReference type="InterPro" id="IPR027417">
    <property type="entry name" value="P-loop_NTPase"/>
</dbReference>
<dbReference type="GO" id="GO:0005525">
    <property type="term" value="F:GTP binding"/>
    <property type="evidence" value="ECO:0007669"/>
    <property type="project" value="InterPro"/>
</dbReference>
<feature type="region of interest" description="Disordered" evidence="4">
    <location>
        <begin position="110"/>
        <end position="171"/>
    </location>
</feature>
<dbReference type="OrthoDB" id="2386367at2759"/>
<dbReference type="EMBL" id="LR904857">
    <property type="protein sequence ID" value="CAD7253141.1"/>
    <property type="molecule type" value="Genomic_DNA"/>
</dbReference>
<dbReference type="EMBL" id="CAJPEV010005340">
    <property type="protein sequence ID" value="CAG0903048.1"/>
    <property type="molecule type" value="Genomic_DNA"/>
</dbReference>
<evidence type="ECO:0000256" key="2">
    <source>
        <dbReference type="ARBA" id="ARBA00022741"/>
    </source>
</evidence>
<reference evidence="6" key="1">
    <citation type="submission" date="2020-11" db="EMBL/GenBank/DDBJ databases">
        <authorList>
            <person name="Tran Van P."/>
        </authorList>
    </citation>
    <scope>NUCLEOTIDE SEQUENCE</scope>
</reference>
<accession>A0A7R9FS48</accession>
<dbReference type="PANTHER" id="PTHR32046:SF14">
    <property type="match status" value="1"/>
</dbReference>